<accession>A0A6J6KLI2</accession>
<protein>
    <submittedName>
        <fullName evidence="1">Unannotated protein</fullName>
    </submittedName>
</protein>
<dbReference type="AlphaFoldDB" id="A0A6J6KLI2"/>
<name>A0A6J6KLI2_9ZZZZ</name>
<organism evidence="1">
    <name type="scientific">freshwater metagenome</name>
    <dbReference type="NCBI Taxonomy" id="449393"/>
    <lineage>
        <taxon>unclassified sequences</taxon>
        <taxon>metagenomes</taxon>
        <taxon>ecological metagenomes</taxon>
    </lineage>
</organism>
<reference evidence="1" key="1">
    <citation type="submission" date="2020-05" db="EMBL/GenBank/DDBJ databases">
        <authorList>
            <person name="Chiriac C."/>
            <person name="Salcher M."/>
            <person name="Ghai R."/>
            <person name="Kavagutti S V."/>
        </authorList>
    </citation>
    <scope>NUCLEOTIDE SEQUENCE</scope>
</reference>
<gene>
    <name evidence="1" type="ORF">UFOPK2158_01168</name>
</gene>
<evidence type="ECO:0000313" key="1">
    <source>
        <dbReference type="EMBL" id="CAB4650501.1"/>
    </source>
</evidence>
<proteinExistence type="predicted"/>
<sequence length="45" mass="4815">MVNALVIDEVLVNLIGDDPEAVLRCPLADGFRFVQIHHGTGGVGR</sequence>
<dbReference type="EMBL" id="CAEZVY010000140">
    <property type="protein sequence ID" value="CAB4650501.1"/>
    <property type="molecule type" value="Genomic_DNA"/>
</dbReference>